<dbReference type="SUPFAM" id="SSF53706">
    <property type="entry name" value="Formate dehydrogenase/DMSO reductase, domains 1-3"/>
    <property type="match status" value="1"/>
</dbReference>
<keyword evidence="4" id="KW-0479">Metal-binding</keyword>
<keyword evidence="5 10" id="KW-0732">Signal</keyword>
<evidence type="ECO:0000256" key="2">
    <source>
        <dbReference type="ARBA" id="ARBA00010312"/>
    </source>
</evidence>
<keyword evidence="3" id="KW-0500">Molybdenum</keyword>
<dbReference type="EMBL" id="MFTC01000089">
    <property type="protein sequence ID" value="OGI49749.1"/>
    <property type="molecule type" value="Genomic_DNA"/>
</dbReference>
<dbReference type="InterPro" id="IPR006311">
    <property type="entry name" value="TAT_signal"/>
</dbReference>
<keyword evidence="8" id="KW-0411">Iron-sulfur</keyword>
<dbReference type="STRING" id="1817768.A3A87_10090"/>
<dbReference type="Proteomes" id="UP000179037">
    <property type="component" value="Unassembled WGS sequence"/>
</dbReference>
<comment type="caution">
    <text evidence="12">The sequence shown here is derived from an EMBL/GenBank/DDBJ whole genome shotgun (WGS) entry which is preliminary data.</text>
</comment>
<dbReference type="InterPro" id="IPR009010">
    <property type="entry name" value="Asp_de-COase-like_dom_sf"/>
</dbReference>
<evidence type="ECO:0000313" key="13">
    <source>
        <dbReference type="Proteomes" id="UP000179037"/>
    </source>
</evidence>
<dbReference type="PROSITE" id="PS51669">
    <property type="entry name" value="4FE4S_MOW_BIS_MGD"/>
    <property type="match status" value="1"/>
</dbReference>
<dbReference type="PROSITE" id="PS51318">
    <property type="entry name" value="TAT"/>
    <property type="match status" value="1"/>
</dbReference>
<reference evidence="12 13" key="1">
    <citation type="journal article" date="2016" name="Nat. Commun.">
        <title>Thousands of microbial genomes shed light on interconnected biogeochemical processes in an aquifer system.</title>
        <authorList>
            <person name="Anantharaman K."/>
            <person name="Brown C.T."/>
            <person name="Hug L.A."/>
            <person name="Sharon I."/>
            <person name="Castelle C.J."/>
            <person name="Probst A.J."/>
            <person name="Thomas B.C."/>
            <person name="Singh A."/>
            <person name="Wilkins M.J."/>
            <person name="Karaoz U."/>
            <person name="Brodie E.L."/>
            <person name="Williams K.H."/>
            <person name="Hubbard S.S."/>
            <person name="Banfield J.F."/>
        </authorList>
    </citation>
    <scope>NUCLEOTIDE SEQUENCE [LARGE SCALE GENOMIC DNA]</scope>
</reference>
<evidence type="ECO:0000256" key="7">
    <source>
        <dbReference type="ARBA" id="ARBA00023004"/>
    </source>
</evidence>
<evidence type="ECO:0000256" key="9">
    <source>
        <dbReference type="SAM" id="MobiDB-lite"/>
    </source>
</evidence>
<comment type="cofactor">
    <cofactor evidence="1">
        <name>Mo-bis(molybdopterin guanine dinucleotide)</name>
        <dbReference type="ChEBI" id="CHEBI:60539"/>
    </cofactor>
</comment>
<sequence length="979" mass="111856">MTDLSLSRRKFLKTTGAGLLALASPGLAFSKVQAIGDPLQEYAYTGWEDLYRKEWTWDRVQYCTHSVGCVGKCSWKVYSKDGIPMREEQNATYPIYGRHTPGKYTWKCMGKDRGEYIRYGAGGVIPSFSPRGCQKGAIYSDYMMQANFLKYPLKRAGERGERKWKRISWEQAFDEIADKIIDITLKDPGAGVLTARPFSQLSKGGSERFTGLLGLMNTPVSAMVGDAYPGAHTVLIGRIGSTLDDWFTADCLVSWTQNHIAMRIPDAHFAQEARYNGGRVIVVDPNHNVTAAQGADLYVPIRMGSDSYLAAAICNTIIKEKKYDAEFMKEQSDLPFLVRLDTKKFLTQKDMKPDGKDLQYYFWDTKTNQAVEAPGCLESPDDKKTIDIAKLGYDPALEGKFKVKTADGKTIECTTVFEKTKEGLARYDLNSTLVREATGLHPSVIRKMTDWMLESKSLHITNGYNCQKHYDGYQSERLKLLILTLTGQLGSTGAYHQTYEGMKLEGGRAAGGLHFPDQPAKPEFGIEAKKGGKQAVSMGIYHEIYWGRGLERSKKYFSNTPLKEQIGFDVNDMEAYLKDAIEKKYLPDVITKKPPRIAIWHSCNNYRNKVGQQDWRENYLKHVELLICTELRMTGSAQSADYVLSAATDYERWDGRETTTNPFFTLYGQAVKPMYGRRTDWQIYAGLAKAIQEKAKAKGIKSIPYEYWDGKKQVKRTIDLQTIHDEYILNGELDTDEKALKWHNLKSKGLGGEEGYEKFVKDGYVKFRGPAKYGNYEDDAPARSMRWQVIDKKPSKTNTGRFQFYVDHEYHIKLDQMTPKPQYADKWRGGPQSPKKPDGSPYPFVMNYPHTKWGIHSSFRENQWLMRLQRGDVYLYLNPKVMKERGIKDMDMVRVYNHAGEWFARAKEWPGLPPYVVHTEHGWDHQWAKDWKHYNNLNCEFLNPLEMVGGKKGHIVYTGNHTSNRIYYETGVDIEKAEG</sequence>
<evidence type="ECO:0000256" key="6">
    <source>
        <dbReference type="ARBA" id="ARBA00023002"/>
    </source>
</evidence>
<dbReference type="Pfam" id="PF00384">
    <property type="entry name" value="Molybdopterin"/>
    <property type="match status" value="1"/>
</dbReference>
<evidence type="ECO:0000313" key="12">
    <source>
        <dbReference type="EMBL" id="OGI49749.1"/>
    </source>
</evidence>
<dbReference type="Gene3D" id="3.40.50.12440">
    <property type="match status" value="3"/>
</dbReference>
<dbReference type="Pfam" id="PF01568">
    <property type="entry name" value="Molydop_binding"/>
    <property type="match status" value="1"/>
</dbReference>
<evidence type="ECO:0000256" key="10">
    <source>
        <dbReference type="SAM" id="SignalP"/>
    </source>
</evidence>
<dbReference type="SUPFAM" id="SSF50692">
    <property type="entry name" value="ADC-like"/>
    <property type="match status" value="1"/>
</dbReference>
<evidence type="ECO:0000256" key="1">
    <source>
        <dbReference type="ARBA" id="ARBA00001942"/>
    </source>
</evidence>
<proteinExistence type="inferred from homology"/>
<evidence type="ECO:0000256" key="8">
    <source>
        <dbReference type="ARBA" id="ARBA00023014"/>
    </source>
</evidence>
<evidence type="ECO:0000256" key="3">
    <source>
        <dbReference type="ARBA" id="ARBA00022505"/>
    </source>
</evidence>
<dbReference type="InterPro" id="IPR050612">
    <property type="entry name" value="Prok_Mopterin_Oxidored"/>
</dbReference>
<evidence type="ECO:0000259" key="11">
    <source>
        <dbReference type="PROSITE" id="PS51669"/>
    </source>
</evidence>
<dbReference type="InterPro" id="IPR006963">
    <property type="entry name" value="Mopterin_OxRdtase_4Fe-4S_dom"/>
</dbReference>
<organism evidence="12 13">
    <name type="scientific">Candidatus Muproteobacteria bacterium RIFCSPLOWO2_01_FULL_60_18</name>
    <dbReference type="NCBI Taxonomy" id="1817768"/>
    <lineage>
        <taxon>Bacteria</taxon>
        <taxon>Pseudomonadati</taxon>
        <taxon>Pseudomonadota</taxon>
        <taxon>Candidatus Muproteobacteria</taxon>
    </lineage>
</organism>
<dbReference type="AlphaFoldDB" id="A0A1F6TXF3"/>
<accession>A0A1F6TXF3</accession>
<dbReference type="PANTHER" id="PTHR43742:SF6">
    <property type="entry name" value="OXIDOREDUCTASE YYAE-RELATED"/>
    <property type="match status" value="1"/>
</dbReference>
<dbReference type="InterPro" id="IPR006656">
    <property type="entry name" value="Mopterin_OxRdtase"/>
</dbReference>
<protein>
    <recommendedName>
        <fullName evidence="11">4Fe-4S Mo/W bis-MGD-type domain-containing protein</fullName>
    </recommendedName>
</protein>
<dbReference type="InterPro" id="IPR006657">
    <property type="entry name" value="MoPterin_dinucl-bd_dom"/>
</dbReference>
<dbReference type="GO" id="GO:0046872">
    <property type="term" value="F:metal ion binding"/>
    <property type="evidence" value="ECO:0007669"/>
    <property type="project" value="UniProtKB-KW"/>
</dbReference>
<dbReference type="GO" id="GO:0016491">
    <property type="term" value="F:oxidoreductase activity"/>
    <property type="evidence" value="ECO:0007669"/>
    <property type="project" value="UniProtKB-KW"/>
</dbReference>
<dbReference type="Gene3D" id="3.40.228.10">
    <property type="entry name" value="Dimethylsulfoxide Reductase, domain 2"/>
    <property type="match status" value="1"/>
</dbReference>
<evidence type="ECO:0000256" key="5">
    <source>
        <dbReference type="ARBA" id="ARBA00022729"/>
    </source>
</evidence>
<gene>
    <name evidence="12" type="ORF">A3A87_10090</name>
</gene>
<dbReference type="GO" id="GO:0051536">
    <property type="term" value="F:iron-sulfur cluster binding"/>
    <property type="evidence" value="ECO:0007669"/>
    <property type="project" value="UniProtKB-KW"/>
</dbReference>
<feature type="region of interest" description="Disordered" evidence="9">
    <location>
        <begin position="821"/>
        <end position="840"/>
    </location>
</feature>
<name>A0A1F6TXF3_9PROT</name>
<dbReference type="GO" id="GO:0043546">
    <property type="term" value="F:molybdopterin cofactor binding"/>
    <property type="evidence" value="ECO:0007669"/>
    <property type="project" value="InterPro"/>
</dbReference>
<dbReference type="PANTHER" id="PTHR43742">
    <property type="entry name" value="TRIMETHYLAMINE-N-OXIDE REDUCTASE"/>
    <property type="match status" value="1"/>
</dbReference>
<feature type="domain" description="4Fe-4S Mo/W bis-MGD-type" evidence="11">
    <location>
        <begin position="58"/>
        <end position="147"/>
    </location>
</feature>
<dbReference type="Gene3D" id="3.40.50.740">
    <property type="match status" value="1"/>
</dbReference>
<feature type="chain" id="PRO_5009526885" description="4Fe-4S Mo/W bis-MGD-type domain-containing protein" evidence="10">
    <location>
        <begin position="29"/>
        <end position="979"/>
    </location>
</feature>
<feature type="signal peptide" evidence="10">
    <location>
        <begin position="1"/>
        <end position="28"/>
    </location>
</feature>
<evidence type="ECO:0000256" key="4">
    <source>
        <dbReference type="ARBA" id="ARBA00022723"/>
    </source>
</evidence>
<keyword evidence="6" id="KW-0560">Oxidoreductase</keyword>
<keyword evidence="7" id="KW-0408">Iron</keyword>
<comment type="similarity">
    <text evidence="2">Belongs to the prokaryotic molybdopterin-containing oxidoreductase family.</text>
</comment>